<feature type="domain" description="Ribosomal protein L9" evidence="7">
    <location>
        <begin position="18"/>
        <end position="51"/>
    </location>
</feature>
<dbReference type="InterPro" id="IPR020069">
    <property type="entry name" value="Ribosomal_bL9_C"/>
</dbReference>
<comment type="similarity">
    <text evidence="1">Belongs to the bacterial ribosomal protein bL9 family.</text>
</comment>
<organism evidence="9">
    <name type="scientific">Chondria sp.</name>
    <name type="common">in: red algae</name>
    <dbReference type="NCBI Taxonomy" id="1982705"/>
    <lineage>
        <taxon>Eukaryota</taxon>
        <taxon>Rhodophyta</taxon>
        <taxon>Florideophyceae</taxon>
        <taxon>Rhodymeniophycidae</taxon>
        <taxon>Ceramiales</taxon>
        <taxon>Rhodomelaceae</taxon>
        <taxon>Chondrieae</taxon>
        <taxon>Chondria</taxon>
    </lineage>
</organism>
<dbReference type="Pfam" id="PF03948">
    <property type="entry name" value="Ribosomal_L9_C"/>
    <property type="match status" value="1"/>
</dbReference>
<evidence type="ECO:0000256" key="5">
    <source>
        <dbReference type="ARBA" id="ARBA00023274"/>
    </source>
</evidence>
<dbReference type="GO" id="GO:0019843">
    <property type="term" value="F:rRNA binding"/>
    <property type="evidence" value="ECO:0007669"/>
    <property type="project" value="UniProtKB-KW"/>
</dbReference>
<dbReference type="Pfam" id="PF01281">
    <property type="entry name" value="Ribosomal_L9_N"/>
    <property type="match status" value="1"/>
</dbReference>
<protein>
    <recommendedName>
        <fullName evidence="6">50S ribosomal protein L9, chloroplastic</fullName>
    </recommendedName>
</protein>
<dbReference type="Gene3D" id="3.40.5.10">
    <property type="entry name" value="Ribosomal protein L9, N-terminal domain"/>
    <property type="match status" value="1"/>
</dbReference>
<evidence type="ECO:0000259" key="8">
    <source>
        <dbReference type="Pfam" id="PF03948"/>
    </source>
</evidence>
<evidence type="ECO:0000256" key="6">
    <source>
        <dbReference type="ARBA" id="ARBA00035427"/>
    </source>
</evidence>
<dbReference type="InterPro" id="IPR036935">
    <property type="entry name" value="Ribosomal_bL9_N_sf"/>
</dbReference>
<name>A0A1Z1MCS1_9FLOR</name>
<dbReference type="Gene3D" id="3.10.430.100">
    <property type="entry name" value="Ribosomal protein L9, C-terminal domain"/>
    <property type="match status" value="1"/>
</dbReference>
<dbReference type="InterPro" id="IPR020070">
    <property type="entry name" value="Ribosomal_bL9_N"/>
</dbReference>
<dbReference type="InterPro" id="IPR036791">
    <property type="entry name" value="Ribosomal_bL9_C_sf"/>
</dbReference>
<keyword evidence="9" id="KW-0150">Chloroplast</keyword>
<dbReference type="InterPro" id="IPR020594">
    <property type="entry name" value="Ribosomal_bL9_bac/chp"/>
</dbReference>
<dbReference type="NCBIfam" id="TIGR00158">
    <property type="entry name" value="L9"/>
    <property type="match status" value="1"/>
</dbReference>
<dbReference type="InterPro" id="IPR000244">
    <property type="entry name" value="Ribosomal_bL9"/>
</dbReference>
<sequence length="154" mass="17669">MGKKVKVIIKTSKFREEKKGTILNVSPGYAFNYLIPQNLAEIATTKKIKHFGMFSEREEQKQKANFIANEKIKNTVGQIRKISIYKKKGDNHLIFGSIKEKEISDWIAKYTNVKLVNKQIKLTNINQTGMSLVTIQVKPSIEIRIKLYSLPSNI</sequence>
<dbReference type="AlphaFoldDB" id="A0A1Z1MCS1"/>
<reference evidence="9" key="1">
    <citation type="journal article" date="2017" name="J. Phycol.">
        <title>Analysis of chloroplast genomes and a supermatrix inform reclassification of the Rhodomelaceae (Rhodophyta).</title>
        <authorList>
            <person name="Diaz-Tapia P."/>
            <person name="Maggs C.A."/>
            <person name="West J.A."/>
            <person name="Verbruggen H."/>
        </authorList>
    </citation>
    <scope>NUCLEOTIDE SEQUENCE</scope>
    <source>
        <strain evidence="9">PD620</strain>
    </source>
</reference>
<keyword evidence="3" id="KW-0694">RNA-binding</keyword>
<keyword evidence="5" id="KW-0687">Ribonucleoprotein</keyword>
<keyword evidence="9" id="KW-0934">Plastid</keyword>
<proteinExistence type="inferred from homology"/>
<evidence type="ECO:0000259" key="7">
    <source>
        <dbReference type="Pfam" id="PF01281"/>
    </source>
</evidence>
<evidence type="ECO:0000256" key="3">
    <source>
        <dbReference type="ARBA" id="ARBA00022884"/>
    </source>
</evidence>
<keyword evidence="4 9" id="KW-0689">Ribosomal protein</keyword>
<dbReference type="GO" id="GO:1990904">
    <property type="term" value="C:ribonucleoprotein complex"/>
    <property type="evidence" value="ECO:0007669"/>
    <property type="project" value="UniProtKB-KW"/>
</dbReference>
<dbReference type="SUPFAM" id="SSF55653">
    <property type="entry name" value="Ribosomal protein L9 C-domain"/>
    <property type="match status" value="1"/>
</dbReference>
<evidence type="ECO:0000256" key="4">
    <source>
        <dbReference type="ARBA" id="ARBA00022980"/>
    </source>
</evidence>
<accession>A0A1Z1MCS1</accession>
<dbReference type="GO" id="GO:0006412">
    <property type="term" value="P:translation"/>
    <property type="evidence" value="ECO:0007669"/>
    <property type="project" value="InterPro"/>
</dbReference>
<dbReference type="PANTHER" id="PTHR21368">
    <property type="entry name" value="50S RIBOSOMAL PROTEIN L9"/>
    <property type="match status" value="1"/>
</dbReference>
<geneLocation type="chloroplast" evidence="9"/>
<gene>
    <name evidence="9" type="primary">rpl9</name>
</gene>
<dbReference type="EMBL" id="MF101429">
    <property type="protein sequence ID" value="ARW63810.1"/>
    <property type="molecule type" value="Genomic_DNA"/>
</dbReference>
<dbReference type="InterPro" id="IPR009027">
    <property type="entry name" value="Ribosomal_bL9/RNase_H1_N"/>
</dbReference>
<evidence type="ECO:0000256" key="1">
    <source>
        <dbReference type="ARBA" id="ARBA00010605"/>
    </source>
</evidence>
<evidence type="ECO:0000256" key="2">
    <source>
        <dbReference type="ARBA" id="ARBA00022730"/>
    </source>
</evidence>
<keyword evidence="2" id="KW-0699">rRNA-binding</keyword>
<dbReference type="GO" id="GO:0003735">
    <property type="term" value="F:structural constituent of ribosome"/>
    <property type="evidence" value="ECO:0007669"/>
    <property type="project" value="InterPro"/>
</dbReference>
<evidence type="ECO:0000313" key="9">
    <source>
        <dbReference type="EMBL" id="ARW63810.1"/>
    </source>
</evidence>
<dbReference type="GO" id="GO:0005840">
    <property type="term" value="C:ribosome"/>
    <property type="evidence" value="ECO:0007669"/>
    <property type="project" value="UniProtKB-KW"/>
</dbReference>
<dbReference type="SUPFAM" id="SSF55658">
    <property type="entry name" value="L9 N-domain-like"/>
    <property type="match status" value="1"/>
</dbReference>
<feature type="domain" description="Large ribosomal subunit protein bL9 C-terminal" evidence="8">
    <location>
        <begin position="70"/>
        <end position="147"/>
    </location>
</feature>